<feature type="domain" description="Glycosyltransferase 2-like" evidence="2">
    <location>
        <begin position="5"/>
        <end position="59"/>
    </location>
</feature>
<reference evidence="4" key="1">
    <citation type="submission" date="2018-01" db="EMBL/GenBank/DDBJ databases">
        <title>Rubneribacter badeniensis gen. nov., sp. nov., and Colonibacter rubneri, gen. nov., sp. nov., WGS of new members of the Eggerthellaceae.</title>
        <authorList>
            <person name="Danylec N."/>
            <person name="Stoll D.A."/>
            <person name="Doetsch A."/>
            <person name="Kulling S.E."/>
            <person name="Huch M."/>
        </authorList>
    </citation>
    <scope>NUCLEOTIDE SEQUENCE [LARGE SCALE GENOMIC DNA]</scope>
    <source>
        <strain evidence="4">ResAG-96</strain>
    </source>
</reference>
<dbReference type="AlphaFoldDB" id="A0A2K2U939"/>
<dbReference type="EMBL" id="PPEK01000029">
    <property type="protein sequence ID" value="PNV66708.1"/>
    <property type="molecule type" value="Genomic_DNA"/>
</dbReference>
<comment type="caution">
    <text evidence="3">The sequence shown here is derived from an EMBL/GenBank/DDBJ whole genome shotgun (WGS) entry which is preliminary data.</text>
</comment>
<dbReference type="InterPro" id="IPR001173">
    <property type="entry name" value="Glyco_trans_2-like"/>
</dbReference>
<keyword evidence="4" id="KW-1185">Reference proteome</keyword>
<evidence type="ECO:0000313" key="3">
    <source>
        <dbReference type="EMBL" id="PNV66708.1"/>
    </source>
</evidence>
<name>A0A2K2U939_9ACTN</name>
<organism evidence="3 4">
    <name type="scientific">Enteroscipio rubneri</name>
    <dbReference type="NCBI Taxonomy" id="2070686"/>
    <lineage>
        <taxon>Bacteria</taxon>
        <taxon>Bacillati</taxon>
        <taxon>Actinomycetota</taxon>
        <taxon>Coriobacteriia</taxon>
        <taxon>Eggerthellales</taxon>
        <taxon>Eggerthellaceae</taxon>
        <taxon>Enteroscipio</taxon>
    </lineage>
</organism>
<protein>
    <recommendedName>
        <fullName evidence="2">Glycosyltransferase 2-like domain-containing protein</fullName>
    </recommendedName>
</protein>
<dbReference type="Proteomes" id="UP000236197">
    <property type="component" value="Unassembled WGS sequence"/>
</dbReference>
<accession>A0A2K2U939</accession>
<evidence type="ECO:0000259" key="2">
    <source>
        <dbReference type="Pfam" id="PF00535"/>
    </source>
</evidence>
<sequence>MPMLSIIAPCHNEEGTLPLFFNEVNAAISKIKTDHQGLSVELILVDDGSTDSTLEIIKSSA</sequence>
<dbReference type="PANTHER" id="PTHR48090">
    <property type="entry name" value="UNDECAPRENYL-PHOSPHATE 4-DEOXY-4-FORMAMIDO-L-ARABINOSE TRANSFERASE-RELATED"/>
    <property type="match status" value="1"/>
</dbReference>
<gene>
    <name evidence="3" type="ORF">C2L71_11745</name>
</gene>
<dbReference type="SUPFAM" id="SSF53448">
    <property type="entry name" value="Nucleotide-diphospho-sugar transferases"/>
    <property type="match status" value="1"/>
</dbReference>
<dbReference type="InterPro" id="IPR029044">
    <property type="entry name" value="Nucleotide-diphossugar_trans"/>
</dbReference>
<dbReference type="Gene3D" id="3.90.550.10">
    <property type="entry name" value="Spore Coat Polysaccharide Biosynthesis Protein SpsA, Chain A"/>
    <property type="match status" value="1"/>
</dbReference>
<evidence type="ECO:0000256" key="1">
    <source>
        <dbReference type="ARBA" id="ARBA00006739"/>
    </source>
</evidence>
<proteinExistence type="inferred from homology"/>
<dbReference type="Pfam" id="PF00535">
    <property type="entry name" value="Glycos_transf_2"/>
    <property type="match status" value="1"/>
</dbReference>
<dbReference type="InterPro" id="IPR050256">
    <property type="entry name" value="Glycosyltransferase_2"/>
</dbReference>
<comment type="similarity">
    <text evidence="1">Belongs to the glycosyltransferase 2 family.</text>
</comment>
<evidence type="ECO:0000313" key="4">
    <source>
        <dbReference type="Proteomes" id="UP000236197"/>
    </source>
</evidence>